<name>Q6ZUT0_HUMAN</name>
<feature type="compositionally biased region" description="Low complexity" evidence="1">
    <location>
        <begin position="57"/>
        <end position="70"/>
    </location>
</feature>
<organism evidence="2">
    <name type="scientific">Homo sapiens</name>
    <name type="common">Human</name>
    <dbReference type="NCBI Taxonomy" id="9606"/>
    <lineage>
        <taxon>Eukaryota</taxon>
        <taxon>Metazoa</taxon>
        <taxon>Chordata</taxon>
        <taxon>Craniata</taxon>
        <taxon>Vertebrata</taxon>
        <taxon>Euteleostomi</taxon>
        <taxon>Mammalia</taxon>
        <taxon>Eutheria</taxon>
        <taxon>Euarchontoglires</taxon>
        <taxon>Primates</taxon>
        <taxon>Haplorrhini</taxon>
        <taxon>Catarrhini</taxon>
        <taxon>Hominidae</taxon>
        <taxon>Homo</taxon>
    </lineage>
</organism>
<feature type="compositionally biased region" description="Basic and acidic residues" evidence="1">
    <location>
        <begin position="191"/>
        <end position="200"/>
    </location>
</feature>
<evidence type="ECO:0000256" key="1">
    <source>
        <dbReference type="SAM" id="MobiDB-lite"/>
    </source>
</evidence>
<protein>
    <submittedName>
        <fullName evidence="3">HCG2045502</fullName>
    </submittedName>
    <submittedName>
        <fullName evidence="2">cDNA FLJ43351 fis, clone NT2RP7005846</fullName>
    </submittedName>
</protein>
<dbReference type="EMBL" id="CH471099">
    <property type="protein sequence ID" value="EAW89601.1"/>
    <property type="molecule type" value="Genomic_DNA"/>
</dbReference>
<feature type="region of interest" description="Disordered" evidence="1">
    <location>
        <begin position="188"/>
        <end position="214"/>
    </location>
</feature>
<dbReference type="AlphaFoldDB" id="Q6ZUT0"/>
<dbReference type="EMBL" id="AK125341">
    <property type="protein sequence ID" value="BAC86138.1"/>
    <property type="molecule type" value="mRNA"/>
</dbReference>
<gene>
    <name evidence="3" type="ORF">hCG_2045502</name>
</gene>
<evidence type="ECO:0000313" key="2">
    <source>
        <dbReference type="EMBL" id="BAC86138.1"/>
    </source>
</evidence>
<accession>Q6ZUT0</accession>
<proteinExistence type="evidence at transcript level"/>
<feature type="compositionally biased region" description="Polar residues" evidence="1">
    <location>
        <begin position="205"/>
        <end position="214"/>
    </location>
</feature>
<evidence type="ECO:0000313" key="3">
    <source>
        <dbReference type="EMBL" id="EAW89601.1"/>
    </source>
</evidence>
<feature type="region of interest" description="Disordered" evidence="1">
    <location>
        <begin position="1"/>
        <end position="100"/>
    </location>
</feature>
<reference evidence="3" key="3">
    <citation type="submission" date="2005-07" db="EMBL/GenBank/DDBJ databases">
        <authorList>
            <person name="Mural R.J."/>
            <person name="Istrail S."/>
            <person name="Sutton G."/>
            <person name="Florea L."/>
            <person name="Halpern A.L."/>
            <person name="Mobarry C.M."/>
            <person name="Lippert R."/>
            <person name="Walenz B."/>
            <person name="Shatkay H."/>
            <person name="Dew I."/>
            <person name="Miller J.R."/>
            <person name="Flanigan M.J."/>
            <person name="Edwards N.J."/>
            <person name="Bolanos R."/>
            <person name="Fasulo D."/>
            <person name="Halldorsson B.V."/>
            <person name="Hannenhalli S."/>
            <person name="Turner R."/>
            <person name="Yooseph S."/>
            <person name="Lu F."/>
            <person name="Nusskern D.R."/>
            <person name="Shue B.C."/>
            <person name="Zheng X.H."/>
            <person name="Zhong F."/>
            <person name="Delcher A.L."/>
            <person name="Huson D.H."/>
            <person name="Kravitz S.A."/>
            <person name="Mouchard L."/>
            <person name="Reinert K."/>
            <person name="Remington K.A."/>
            <person name="Clark A.G."/>
            <person name="Waterman M.S."/>
            <person name="Eichler E.E."/>
            <person name="Adams M.D."/>
            <person name="Hunkapiller M.W."/>
            <person name="Myers E.W."/>
            <person name="Venter J.C."/>
        </authorList>
    </citation>
    <scope>NUCLEOTIDE SEQUENCE</scope>
</reference>
<reference evidence="2" key="2">
    <citation type="submission" date="2003-07" db="EMBL/GenBank/DDBJ databases">
        <title>NEDO human cDNA sequencing project.</title>
        <authorList>
            <person name="Ninomiya K."/>
            <person name="Wagatsuma M."/>
            <person name="Kanda K."/>
            <person name="Kondo H."/>
            <person name="Yokoi T."/>
            <person name="Kodaira H."/>
            <person name="Furuya T."/>
            <person name="Takahashi M."/>
            <person name="Kikkawa E."/>
            <person name="Omura Y."/>
            <person name="Abe K."/>
            <person name="Kamihara K."/>
            <person name="Katsuta N."/>
            <person name="Sato K."/>
            <person name="Tanikawa M."/>
            <person name="Yamazaki M."/>
            <person name="Sugiyama T."/>
            <person name="Irie R."/>
            <person name="Otsuki T."/>
            <person name="Sato H."/>
            <person name="Wakamatsu A."/>
            <person name="Ishii S."/>
            <person name="Yamamoto J."/>
            <person name="Isono Y."/>
            <person name="Kawai-Hio Y."/>
            <person name="Saito K."/>
            <person name="Nishikawa T."/>
            <person name="Kimura K."/>
            <person name="Yamashita H."/>
            <person name="Matsuo K."/>
            <person name="Nakamura Y."/>
            <person name="Sekine M."/>
            <person name="Kikuchi H."/>
            <person name="Murakawa K."/>
            <person name="Kanehori K."/>
            <person name="Takahashi-Fujii A."/>
            <person name="Oshima A."/>
            <person name="Sugiyama A."/>
            <person name="Kawakami B."/>
            <person name="Suzuki Y."/>
            <person name="Sugano S."/>
            <person name="Nagahari K."/>
            <person name="Masuho Y."/>
            <person name="Nagai K."/>
            <person name="Isogai T."/>
        </authorList>
    </citation>
    <scope>NUCLEOTIDE SEQUENCE</scope>
</reference>
<reference evidence="3" key="1">
    <citation type="journal article" date="2001" name="Science">
        <title>The sequence of the human genome.</title>
        <authorList>
            <person name="Venter J.C."/>
            <person name="Adams M.D."/>
            <person name="Myers E.W."/>
            <person name="Li P.W."/>
            <person name="Mural R.J."/>
            <person name="Sutton G.G."/>
            <person name="Smith H.O."/>
            <person name="Yandell M."/>
            <person name="Evans C.A."/>
            <person name="Holt R.A."/>
            <person name="Gocayne J.D."/>
            <person name="Amanatides P."/>
            <person name="Ballew R.M."/>
            <person name="Huson D.H."/>
            <person name="Wortman J.R."/>
            <person name="Zhang Q."/>
            <person name="Kodira C.D."/>
            <person name="Zheng X.H."/>
            <person name="Chen L."/>
            <person name="Skupski M."/>
            <person name="Subramanian G."/>
            <person name="Thomas P.D."/>
            <person name="Zhang J."/>
            <person name="Gabor Miklos G.L."/>
            <person name="Nelson C."/>
            <person name="Broder S."/>
            <person name="Clark A.G."/>
            <person name="Nadeau J."/>
            <person name="McKusick V.A."/>
            <person name="Zinder N."/>
            <person name="Levine A.J."/>
            <person name="Roberts R.J."/>
            <person name="Simon M."/>
            <person name="Slayman C."/>
            <person name="Hunkapiller M."/>
            <person name="Bolanos R."/>
            <person name="Delcher A."/>
            <person name="Dew I."/>
            <person name="Fasulo D."/>
            <person name="Flanigan M."/>
            <person name="Florea L."/>
            <person name="Halpern A."/>
            <person name="Hannenhalli S."/>
            <person name="Kravitz S."/>
            <person name="Levy S."/>
            <person name="Mobarry C."/>
            <person name="Reinert K."/>
            <person name="Remington K."/>
            <person name="Abu-Threideh J."/>
            <person name="Beasley E."/>
            <person name="Biddick K."/>
            <person name="Bonazzi V."/>
            <person name="Brandon R."/>
            <person name="Cargill M."/>
            <person name="Chandramouliswaran I."/>
            <person name="Charlab R."/>
            <person name="Chaturvedi K."/>
            <person name="Deng Z."/>
            <person name="Di Francesco V."/>
            <person name="Dunn P."/>
            <person name="Eilbeck K."/>
            <person name="Evangelista C."/>
            <person name="Gabrielian A.E."/>
            <person name="Gan W."/>
            <person name="Ge W."/>
            <person name="Gong F."/>
            <person name="Gu Z."/>
            <person name="Guan P."/>
            <person name="Heiman T.J."/>
            <person name="Higgins M.E."/>
            <person name="Ji R.R."/>
            <person name="Ke Z."/>
            <person name="Ketchum K.A."/>
            <person name="Lai Z."/>
            <person name="Lei Y."/>
            <person name="Li Z."/>
            <person name="Li J."/>
            <person name="Liang Y."/>
            <person name="Lin X."/>
            <person name="Lu F."/>
            <person name="Merkulov G.V."/>
            <person name="Milshina N."/>
            <person name="Moore H.M."/>
            <person name="Naik A.K."/>
            <person name="Narayan V.A."/>
            <person name="Neelam B."/>
            <person name="Nusskern D."/>
            <person name="Rusch D.B."/>
            <person name="Salzberg S."/>
            <person name="Shao W."/>
            <person name="Shue B."/>
            <person name="Sun J."/>
            <person name="Wang Z."/>
            <person name="Wang A."/>
            <person name="Wang X."/>
            <person name="Wang J."/>
            <person name="Wei M."/>
            <person name="Wides R."/>
            <person name="Xiao C."/>
            <person name="Yan C."/>
            <person name="Yao A."/>
            <person name="Ye J."/>
            <person name="Zhan M."/>
            <person name="Zhang W."/>
            <person name="Zhang H."/>
            <person name="Zhao Q."/>
            <person name="Zheng L."/>
            <person name="Zhong F."/>
            <person name="Zhong W."/>
            <person name="Zhu S."/>
            <person name="Zhao S."/>
            <person name="Gilbert D."/>
            <person name="Baumhueter S."/>
            <person name="Spier G."/>
            <person name="Carter C."/>
            <person name="Cravchik A."/>
            <person name="Woodage T."/>
            <person name="Ali F."/>
            <person name="An H."/>
            <person name="Awe A."/>
            <person name="Baldwin D."/>
            <person name="Baden H."/>
            <person name="Barnstead M."/>
            <person name="Barrow I."/>
            <person name="Beeson K."/>
            <person name="Busam D."/>
            <person name="Carver A."/>
            <person name="Center A."/>
            <person name="Cheng M.L."/>
            <person name="Curry L."/>
            <person name="Danaher S."/>
            <person name="Davenport L."/>
            <person name="Desilets R."/>
            <person name="Dietz S."/>
            <person name="Dodson K."/>
            <person name="Doup L."/>
            <person name="Ferriera S."/>
            <person name="Garg N."/>
            <person name="Gluecksmann A."/>
            <person name="Hart B."/>
            <person name="Haynes J."/>
            <person name="Haynes C."/>
            <person name="Heiner C."/>
            <person name="Hladun S."/>
            <person name="Hostin D."/>
            <person name="Houck J."/>
            <person name="Howland T."/>
            <person name="Ibegwam C."/>
            <person name="Johnson J."/>
            <person name="Kalush F."/>
            <person name="Kline L."/>
            <person name="Koduru S."/>
            <person name="Love A."/>
            <person name="Mann F."/>
            <person name="May D."/>
            <person name="McCawley S."/>
            <person name="McIntosh T."/>
            <person name="McMullen I."/>
            <person name="Moy M."/>
            <person name="Moy L."/>
            <person name="Murphy B."/>
            <person name="Nelson K."/>
            <person name="Pfannkoch C."/>
            <person name="Pratts E."/>
            <person name="Puri V."/>
            <person name="Qureshi H."/>
            <person name="Reardon M."/>
            <person name="Rodriguez R."/>
            <person name="Rogers Y.H."/>
            <person name="Romblad D."/>
            <person name="Ruhfel B."/>
            <person name="Scott R."/>
            <person name="Sitter C."/>
            <person name="Smallwood M."/>
            <person name="Stewart E."/>
            <person name="Strong R."/>
            <person name="Suh E."/>
            <person name="Thomas R."/>
            <person name="Tint N.N."/>
            <person name="Tse S."/>
            <person name="Vech C."/>
            <person name="Wang G."/>
            <person name="Wetter J."/>
            <person name="Williams S."/>
            <person name="Williams M."/>
            <person name="Windsor S."/>
            <person name="Winn-Deen E."/>
            <person name="Wolfe K."/>
            <person name="Zaveri J."/>
            <person name="Zaveri K."/>
            <person name="Abril J.F."/>
            <person name="Guigo R."/>
            <person name="Campbell M.J."/>
            <person name="Sjolander K.V."/>
            <person name="Karlak B."/>
            <person name="Kejariwal A."/>
            <person name="Mi H."/>
            <person name="Lazareva B."/>
            <person name="Hatton T."/>
            <person name="Narechania A."/>
            <person name="Diemer K."/>
            <person name="Muruganujan A."/>
            <person name="Guo N."/>
            <person name="Sato S."/>
            <person name="Bafna V."/>
            <person name="Istrail S."/>
            <person name="Lippert R."/>
            <person name="Schwartz R."/>
            <person name="Walenz B."/>
            <person name="Yooseph S."/>
            <person name="Allen D."/>
            <person name="Basu A."/>
            <person name="Baxendale J."/>
            <person name="Blick L."/>
            <person name="Caminha M."/>
            <person name="Carnes-Stine J."/>
            <person name="Caulk P."/>
            <person name="Chiang Y.H."/>
            <person name="Coyne M."/>
            <person name="Dahlke C."/>
            <person name="Mays A."/>
            <person name="Dombroski M."/>
            <person name="Donnelly M."/>
            <person name="Ely D."/>
            <person name="Esparham S."/>
            <person name="Fosler C."/>
            <person name="Gire H."/>
            <person name="Glanowski S."/>
            <person name="Glasser K."/>
            <person name="Glodek A."/>
            <person name="Gorokhov M."/>
            <person name="Graham K."/>
            <person name="Gropman B."/>
            <person name="Harris M."/>
            <person name="Heil J."/>
            <person name="Henderson S."/>
            <person name="Hoover J."/>
            <person name="Jennings D."/>
            <person name="Jordan C."/>
            <person name="Jordan J."/>
            <person name="Kasha J."/>
            <person name="Kagan L."/>
            <person name="Kraft C."/>
            <person name="Levitsky A."/>
            <person name="Lewis M."/>
            <person name="Liu X."/>
            <person name="Lopez J."/>
            <person name="Ma D."/>
            <person name="Majoros W."/>
            <person name="McDaniel J."/>
            <person name="Murphy S."/>
            <person name="Newman M."/>
            <person name="Nguyen T."/>
            <person name="Nguyen N."/>
            <person name="Nodell M."/>
            <person name="Pan S."/>
            <person name="Peck J."/>
            <person name="Peterson M."/>
            <person name="Rowe W."/>
            <person name="Sanders R."/>
            <person name="Scott J."/>
            <person name="Simpson M."/>
            <person name="Smith T."/>
            <person name="Sprague A."/>
            <person name="Stockwell T."/>
            <person name="Turner R."/>
            <person name="Venter E."/>
            <person name="Wang M."/>
            <person name="Wen M."/>
            <person name="Wu D."/>
            <person name="Wu M."/>
            <person name="Xia A."/>
            <person name="Zandieh A."/>
            <person name="Zhu X."/>
        </authorList>
    </citation>
    <scope>NUCLEOTIDE SEQUENCE</scope>
</reference>
<feature type="compositionally biased region" description="Basic residues" evidence="1">
    <location>
        <begin position="47"/>
        <end position="56"/>
    </location>
</feature>
<sequence length="214" mass="23042">MRVSMQQTAQGGGPHGQRRDADLRPAPPKLPVQMPLTPSNQQQDRHCVRKVGRHPHPCTAAATPLAPNAKAFKDAAQKHHQQHKGRSQEPELTSLPPSSEVSFPTFSELSVSMASSATSATSPDVLASVSIASSWPSSARCSKPTAVEANVIALPLRRWHRDWQRCHLGVCVLSLRVQASPAPAVVLGPQMRDHGHEDQPPRQPLPSSLGSGVF</sequence>